<dbReference type="Pfam" id="PF11716">
    <property type="entry name" value="MDMPI_N"/>
    <property type="match status" value="1"/>
</dbReference>
<keyword evidence="3" id="KW-1185">Reference proteome</keyword>
<dbReference type="InterPro" id="IPR034660">
    <property type="entry name" value="DinB/YfiT-like"/>
</dbReference>
<evidence type="ECO:0000259" key="1">
    <source>
        <dbReference type="Pfam" id="PF11716"/>
    </source>
</evidence>
<dbReference type="RefSeq" id="WP_272736485.1">
    <property type="nucleotide sequence ID" value="NZ_CP116942.1"/>
</dbReference>
<dbReference type="InterPro" id="IPR017520">
    <property type="entry name" value="CHP03086"/>
</dbReference>
<evidence type="ECO:0000313" key="3">
    <source>
        <dbReference type="Proteomes" id="UP001216390"/>
    </source>
</evidence>
<dbReference type="InterPro" id="IPR017517">
    <property type="entry name" value="Maleyloyr_isom"/>
</dbReference>
<dbReference type="NCBIfam" id="TIGR03083">
    <property type="entry name" value="maleylpyruvate isomerase family mycothiol-dependent enzyme"/>
    <property type="match status" value="1"/>
</dbReference>
<dbReference type="KEGG" id="ima:PO878_20935"/>
<feature type="domain" description="Mycothiol-dependent maleylpyruvate isomerase metal-binding" evidence="1">
    <location>
        <begin position="11"/>
        <end position="49"/>
    </location>
</feature>
<dbReference type="GO" id="GO:0046872">
    <property type="term" value="F:metal ion binding"/>
    <property type="evidence" value="ECO:0007669"/>
    <property type="project" value="InterPro"/>
</dbReference>
<dbReference type="InterPro" id="IPR024344">
    <property type="entry name" value="MDMPI_metal-binding"/>
</dbReference>
<dbReference type="Proteomes" id="UP001216390">
    <property type="component" value="Chromosome"/>
</dbReference>
<reference evidence="2" key="1">
    <citation type="submission" date="2023-01" db="EMBL/GenBank/DDBJ databases">
        <title>The diversity of Class Acidimicrobiia in South China Sea sediment environments and the proposal of Iamia marina sp. nov., a novel species of the genus Iamia.</title>
        <authorList>
            <person name="He Y."/>
            <person name="Tian X."/>
        </authorList>
    </citation>
    <scope>NUCLEOTIDE SEQUENCE</scope>
    <source>
        <strain evidence="2">DSM 19957</strain>
    </source>
</reference>
<dbReference type="NCBIfam" id="TIGR03086">
    <property type="entry name" value="TIGR03086 family metal-binding protein"/>
    <property type="match status" value="1"/>
</dbReference>
<gene>
    <name evidence="2" type="ORF">PO878_20935</name>
</gene>
<organism evidence="2 3">
    <name type="scientific">Iamia majanohamensis</name>
    <dbReference type="NCBI Taxonomy" id="467976"/>
    <lineage>
        <taxon>Bacteria</taxon>
        <taxon>Bacillati</taxon>
        <taxon>Actinomycetota</taxon>
        <taxon>Acidimicrobiia</taxon>
        <taxon>Acidimicrobiales</taxon>
        <taxon>Iamiaceae</taxon>
        <taxon>Iamia</taxon>
    </lineage>
</organism>
<sequence length="188" mass="19928">MPADDIAARTRAVATALTRTVEAVPDDAWDRPAPCEGWVARDVVDHLVGWMPPFFLEGWGRPVPDGPSAQVDPAGAWLALRDALLAALDDPAADVARPTPMGEVTLAGAWETAGLPDLLVHTWDLARATGLDERLDPDEVARVAEGIDAVDPATDAAMRDSGHYGPRVEVPAGADPQTRVLAFMGRTP</sequence>
<protein>
    <submittedName>
        <fullName evidence="2">TIGR03086 family metal-binding protein</fullName>
    </submittedName>
</protein>
<dbReference type="AlphaFoldDB" id="A0AAE9Y9E5"/>
<proteinExistence type="predicted"/>
<evidence type="ECO:0000313" key="2">
    <source>
        <dbReference type="EMBL" id="WCO66963.1"/>
    </source>
</evidence>
<dbReference type="SUPFAM" id="SSF109854">
    <property type="entry name" value="DinB/YfiT-like putative metalloenzymes"/>
    <property type="match status" value="1"/>
</dbReference>
<accession>A0AAE9Y9E5</accession>
<dbReference type="EMBL" id="CP116942">
    <property type="protein sequence ID" value="WCO66963.1"/>
    <property type="molecule type" value="Genomic_DNA"/>
</dbReference>
<name>A0AAE9Y9E5_9ACTN</name>
<dbReference type="Gene3D" id="1.20.120.450">
    <property type="entry name" value="dinb family like domain"/>
    <property type="match status" value="1"/>
</dbReference>